<dbReference type="EMBL" id="MPUH01000694">
    <property type="protein sequence ID" value="OMJ75381.1"/>
    <property type="molecule type" value="Genomic_DNA"/>
</dbReference>
<evidence type="ECO:0000313" key="4">
    <source>
        <dbReference type="Proteomes" id="UP000187209"/>
    </source>
</evidence>
<evidence type="ECO:0000256" key="2">
    <source>
        <dbReference type="SAM" id="MobiDB-lite"/>
    </source>
</evidence>
<evidence type="ECO:0000313" key="3">
    <source>
        <dbReference type="EMBL" id="OMJ75381.1"/>
    </source>
</evidence>
<sequence length="552" mass="64440">MDQEQLLVRIDLIQSELSKIVPDFKLMDQEVPLVDSSYKYFSVIFRDIKESMIREINKAIDPLQNEIKRVNDQLEQHKSLYKFKSKEIENTLETLKAKADNVSIDTTANMNSIHTINDTLENLKEDIIFKATQAELNALASSVETKASNVDLEETKSDLKTDLFNCVKLSQFDVLQETVENLRKQAKKLATIDSMKNTTSLLKEWTQDEFKRYVLLEDFGYYKDDIKMVHKDIYQKIERTESVQGFTNDAFRKEFAHLDKEVKRRPWRKDIEIFRMNLQEAAKIIELQKHKETIVENLIDFNRVIDSFGKRCDKFENILARFDEILLDKASKDDIHKIHNHLPLLAKNDKVDEFKKSILESFAGTDMKLEKTIEEFQKFELLVSQVSSAFRSFKNDNKDTIQMKNTINELQSIISTKAEKVDVMAMSDGTVRKDEFLIFRNTLDMVKRQLEMQVAIGHAVLRTMVKSNDSAMTKNKQRLELLRNMNNLMNWVGVGQLENFMSQPVLQLNKSFQEIEPTLTLPSIRHQRKYSMEASYHNTSSDAPKLRGRYDL</sequence>
<dbReference type="AlphaFoldDB" id="A0A1R2BF54"/>
<keyword evidence="4" id="KW-1185">Reference proteome</keyword>
<protein>
    <submittedName>
        <fullName evidence="3">Uncharacterized protein</fullName>
    </submittedName>
</protein>
<accession>A0A1R2BF54</accession>
<evidence type="ECO:0000256" key="1">
    <source>
        <dbReference type="SAM" id="Coils"/>
    </source>
</evidence>
<feature type="coiled-coil region" evidence="1">
    <location>
        <begin position="53"/>
        <end position="105"/>
    </location>
</feature>
<dbReference type="Proteomes" id="UP000187209">
    <property type="component" value="Unassembled WGS sequence"/>
</dbReference>
<gene>
    <name evidence="3" type="ORF">SteCoe_25498</name>
</gene>
<keyword evidence="1" id="KW-0175">Coiled coil</keyword>
<feature type="region of interest" description="Disordered" evidence="2">
    <location>
        <begin position="532"/>
        <end position="552"/>
    </location>
</feature>
<organism evidence="3 4">
    <name type="scientific">Stentor coeruleus</name>
    <dbReference type="NCBI Taxonomy" id="5963"/>
    <lineage>
        <taxon>Eukaryota</taxon>
        <taxon>Sar</taxon>
        <taxon>Alveolata</taxon>
        <taxon>Ciliophora</taxon>
        <taxon>Postciliodesmatophora</taxon>
        <taxon>Heterotrichea</taxon>
        <taxon>Heterotrichida</taxon>
        <taxon>Stentoridae</taxon>
        <taxon>Stentor</taxon>
    </lineage>
</organism>
<proteinExistence type="predicted"/>
<comment type="caution">
    <text evidence="3">The sequence shown here is derived from an EMBL/GenBank/DDBJ whole genome shotgun (WGS) entry which is preliminary data.</text>
</comment>
<reference evidence="3 4" key="1">
    <citation type="submission" date="2016-11" db="EMBL/GenBank/DDBJ databases">
        <title>The macronuclear genome of Stentor coeruleus: a giant cell with tiny introns.</title>
        <authorList>
            <person name="Slabodnick M."/>
            <person name="Ruby J.G."/>
            <person name="Reiff S.B."/>
            <person name="Swart E.C."/>
            <person name="Gosai S."/>
            <person name="Prabakaran S."/>
            <person name="Witkowska E."/>
            <person name="Larue G.E."/>
            <person name="Fisher S."/>
            <person name="Freeman R.M."/>
            <person name="Gunawardena J."/>
            <person name="Chu W."/>
            <person name="Stover N.A."/>
            <person name="Gregory B.D."/>
            <person name="Nowacki M."/>
            <person name="Derisi J."/>
            <person name="Roy S.W."/>
            <person name="Marshall W.F."/>
            <person name="Sood P."/>
        </authorList>
    </citation>
    <scope>NUCLEOTIDE SEQUENCE [LARGE SCALE GENOMIC DNA]</scope>
    <source>
        <strain evidence="3">WM001</strain>
    </source>
</reference>
<name>A0A1R2BF54_9CILI</name>